<feature type="non-terminal residue" evidence="1">
    <location>
        <position position="37"/>
    </location>
</feature>
<reference evidence="1" key="1">
    <citation type="submission" date="2018-05" db="EMBL/GenBank/DDBJ databases">
        <authorList>
            <person name="Lanie J.A."/>
            <person name="Ng W.-L."/>
            <person name="Kazmierczak K.M."/>
            <person name="Andrzejewski T.M."/>
            <person name="Davidsen T.M."/>
            <person name="Wayne K.J."/>
            <person name="Tettelin H."/>
            <person name="Glass J.I."/>
            <person name="Rusch D."/>
            <person name="Podicherti R."/>
            <person name="Tsui H.-C.T."/>
            <person name="Winkler M.E."/>
        </authorList>
    </citation>
    <scope>NUCLEOTIDE SEQUENCE</scope>
</reference>
<dbReference type="EMBL" id="UINC01203645">
    <property type="protein sequence ID" value="SVE24005.1"/>
    <property type="molecule type" value="Genomic_DNA"/>
</dbReference>
<organism evidence="1">
    <name type="scientific">marine metagenome</name>
    <dbReference type="NCBI Taxonomy" id="408172"/>
    <lineage>
        <taxon>unclassified sequences</taxon>
        <taxon>metagenomes</taxon>
        <taxon>ecological metagenomes</taxon>
    </lineage>
</organism>
<dbReference type="AlphaFoldDB" id="A0A383BXJ9"/>
<gene>
    <name evidence="1" type="ORF">METZ01_LOCUS476859</name>
</gene>
<proteinExistence type="predicted"/>
<accession>A0A383BXJ9</accession>
<name>A0A383BXJ9_9ZZZZ</name>
<evidence type="ECO:0000313" key="1">
    <source>
        <dbReference type="EMBL" id="SVE24005.1"/>
    </source>
</evidence>
<sequence length="37" mass="4122">MDLEELKRLAGIAPSATKENISITGTEKSRLQKKHNI</sequence>
<protein>
    <submittedName>
        <fullName evidence="1">Uncharacterized protein</fullName>
    </submittedName>
</protein>